<evidence type="ECO:0000256" key="1">
    <source>
        <dbReference type="SAM" id="SignalP"/>
    </source>
</evidence>
<organism evidence="3 4">
    <name type="scientific">Terriglobus aquaticus</name>
    <dbReference type="NCBI Taxonomy" id="940139"/>
    <lineage>
        <taxon>Bacteria</taxon>
        <taxon>Pseudomonadati</taxon>
        <taxon>Acidobacteriota</taxon>
        <taxon>Terriglobia</taxon>
        <taxon>Terriglobales</taxon>
        <taxon>Acidobacteriaceae</taxon>
        <taxon>Terriglobus</taxon>
    </lineage>
</organism>
<name>A0ABW9KN04_9BACT</name>
<keyword evidence="4" id="KW-1185">Reference proteome</keyword>
<dbReference type="EMBL" id="JBJYXY010000001">
    <property type="protein sequence ID" value="MFN2976918.1"/>
    <property type="molecule type" value="Genomic_DNA"/>
</dbReference>
<dbReference type="Gene3D" id="2.60.120.260">
    <property type="entry name" value="Galactose-binding domain-like"/>
    <property type="match status" value="1"/>
</dbReference>
<gene>
    <name evidence="3" type="ORF">ACK2TP_14200</name>
</gene>
<feature type="domain" description="Ice-binding protein C-terminal" evidence="2">
    <location>
        <begin position="164"/>
        <end position="188"/>
    </location>
</feature>
<keyword evidence="1" id="KW-0732">Signal</keyword>
<evidence type="ECO:0000259" key="2">
    <source>
        <dbReference type="Pfam" id="PF07589"/>
    </source>
</evidence>
<dbReference type="InterPro" id="IPR008979">
    <property type="entry name" value="Galactose-bd-like_sf"/>
</dbReference>
<evidence type="ECO:0000313" key="3">
    <source>
        <dbReference type="EMBL" id="MFN2976918.1"/>
    </source>
</evidence>
<dbReference type="Proteomes" id="UP001634747">
    <property type="component" value="Unassembled WGS sequence"/>
</dbReference>
<proteinExistence type="predicted"/>
<feature type="signal peptide" evidence="1">
    <location>
        <begin position="1"/>
        <end position="24"/>
    </location>
</feature>
<evidence type="ECO:0000313" key="4">
    <source>
        <dbReference type="Proteomes" id="UP001634747"/>
    </source>
</evidence>
<sequence length="192" mass="19799">MRFSLPSVLVMAGLAMAASSPALADNLIVNGGFETGDFTGWSGPTGSYTFVSDPGSTQVGVNSGNYAAVFGSVGSLAGISQTFSDVAGQLYTLSYFYASDGETPNEFQTLIDSVVVSDIQNDPAHDYQSYSFNFIGTGSDTVTFNGRNDPAYLGLDDVSVSTAATPEPSSLALLGTGVLSAVGAIRRRMLAA</sequence>
<dbReference type="RefSeq" id="WP_263414902.1">
    <property type="nucleotide sequence ID" value="NZ_BAABBH010000001.1"/>
</dbReference>
<dbReference type="NCBIfam" id="TIGR02595">
    <property type="entry name" value="PEP_CTERM"/>
    <property type="match status" value="1"/>
</dbReference>
<feature type="chain" id="PRO_5046678009" evidence="1">
    <location>
        <begin position="25"/>
        <end position="192"/>
    </location>
</feature>
<reference evidence="3 4" key="1">
    <citation type="submission" date="2024-12" db="EMBL/GenBank/DDBJ databases">
        <authorList>
            <person name="Lee Y."/>
        </authorList>
    </citation>
    <scope>NUCLEOTIDE SEQUENCE [LARGE SCALE GENOMIC DNA]</scope>
    <source>
        <strain evidence="3 4">03SUJ4</strain>
    </source>
</reference>
<comment type="caution">
    <text evidence="3">The sequence shown here is derived from an EMBL/GenBank/DDBJ whole genome shotgun (WGS) entry which is preliminary data.</text>
</comment>
<dbReference type="InterPro" id="IPR013424">
    <property type="entry name" value="Ice-binding_C"/>
</dbReference>
<protein>
    <submittedName>
        <fullName evidence="3">PEP-CTERM sorting domain-containing protein</fullName>
    </submittedName>
</protein>
<dbReference type="Pfam" id="PF07589">
    <property type="entry name" value="PEP-CTERM"/>
    <property type="match status" value="1"/>
</dbReference>
<dbReference type="SUPFAM" id="SSF49785">
    <property type="entry name" value="Galactose-binding domain-like"/>
    <property type="match status" value="1"/>
</dbReference>
<accession>A0ABW9KN04</accession>